<dbReference type="STRING" id="680198.SCAB_30011"/>
<dbReference type="eggNOG" id="COG3185">
    <property type="taxonomic scope" value="Bacteria"/>
</dbReference>
<dbReference type="KEGG" id="scb:SCAB_30011"/>
<dbReference type="GeneID" id="24313895"/>
<dbReference type="SUPFAM" id="SSF54593">
    <property type="entry name" value="Glyoxalase/Bleomycin resistance protein/Dihydroxybiphenyl dioxygenase"/>
    <property type="match status" value="2"/>
</dbReference>
<dbReference type="RefSeq" id="WP_013000782.1">
    <property type="nucleotide sequence ID" value="NC_013929.1"/>
</dbReference>
<dbReference type="HOGENOM" id="CLU_1164902_0_0_11"/>
<dbReference type="Gene3D" id="3.10.180.10">
    <property type="entry name" value="2,3-Dihydroxybiphenyl 1,2-Dioxygenase, domain 1"/>
    <property type="match status" value="2"/>
</dbReference>
<gene>
    <name evidence="3" type="ordered locus">SCAB_30011</name>
</gene>
<feature type="region of interest" description="Disordered" evidence="1">
    <location>
        <begin position="259"/>
        <end position="285"/>
    </location>
</feature>
<name>C9ZAB2_STRSW</name>
<feature type="domain" description="Glyoxalase-like" evidence="2">
    <location>
        <begin position="35"/>
        <end position="134"/>
    </location>
</feature>
<evidence type="ECO:0000313" key="3">
    <source>
        <dbReference type="EMBL" id="CBG70106.1"/>
    </source>
</evidence>
<dbReference type="Pfam" id="PF18029">
    <property type="entry name" value="Glyoxalase_6"/>
    <property type="match status" value="2"/>
</dbReference>
<organism evidence="3 4">
    <name type="scientific">Streptomyces scabiei (strain 87.22)</name>
    <dbReference type="NCBI Taxonomy" id="680198"/>
    <lineage>
        <taxon>Bacteria</taxon>
        <taxon>Bacillati</taxon>
        <taxon>Actinomycetota</taxon>
        <taxon>Actinomycetes</taxon>
        <taxon>Kitasatosporales</taxon>
        <taxon>Streptomycetaceae</taxon>
        <taxon>Streptomyces</taxon>
    </lineage>
</organism>
<dbReference type="Proteomes" id="UP000001444">
    <property type="component" value="Chromosome"/>
</dbReference>
<dbReference type="EMBL" id="FN554889">
    <property type="protein sequence ID" value="CBG70106.1"/>
    <property type="molecule type" value="Genomic_DNA"/>
</dbReference>
<dbReference type="AlphaFoldDB" id="C9ZAB2"/>
<feature type="domain" description="Glyoxalase-like" evidence="2">
    <location>
        <begin position="154"/>
        <end position="257"/>
    </location>
</feature>
<evidence type="ECO:0000313" key="4">
    <source>
        <dbReference type="Proteomes" id="UP000001444"/>
    </source>
</evidence>
<dbReference type="InterPro" id="IPR029068">
    <property type="entry name" value="Glyas_Bleomycin-R_OHBP_Dase"/>
</dbReference>
<reference evidence="3 4" key="1">
    <citation type="journal article" date="2010" name="Mol. Plant Microbe Interact.">
        <title>Streptomyces scabies 87-22 contains a coronafacic acid-like biosynthetic cluster that contributes to plant-microbe interactions.</title>
        <authorList>
            <person name="Bignell D.R."/>
            <person name="Seipke R.F."/>
            <person name="Huguet-Tapia J.C."/>
            <person name="Chambers A.H."/>
            <person name="Parry R.J."/>
            <person name="Loria R."/>
        </authorList>
    </citation>
    <scope>NUCLEOTIDE SEQUENCE [LARGE SCALE GENOMIC DNA]</scope>
    <source>
        <strain evidence="3 4">87.22</strain>
    </source>
</reference>
<evidence type="ECO:0000256" key="1">
    <source>
        <dbReference type="SAM" id="MobiDB-lite"/>
    </source>
</evidence>
<dbReference type="PANTHER" id="PTHR35908:SF1">
    <property type="entry name" value="CONSERVED PROTEIN"/>
    <property type="match status" value="1"/>
</dbReference>
<sequence length="285" mass="29149">MAGADGNGSGGADTGPGGDAAGAAPGAIRWTYAFVDRPAAAFARACAFWTAVTATGLSEPRGDRGEFVTLLPGTGDACVKAQGVVSGDGGAHLDLAVEDVPALVDRAVRLGAEVVAPDDGWAVLRSPAGHLFCAVPWHGESVRPPVVDGSRLDQVCLDVAPAAFDGEVAFWTALSGWESRPGSRPEFHVVRPPDGLPFRILLQRLDAPRPASAHLDLACDDIGATRTRHETLGATVMAEHPHWTVMRDPAGGTYCLTGRSPETGGLPPGSVSAGVGEPAARPGTG</sequence>
<accession>C9ZAB2</accession>
<protein>
    <recommendedName>
        <fullName evidence="2">Glyoxalase-like domain-containing protein</fullName>
    </recommendedName>
</protein>
<proteinExistence type="predicted"/>
<evidence type="ECO:0000259" key="2">
    <source>
        <dbReference type="Pfam" id="PF18029"/>
    </source>
</evidence>
<keyword evidence="4" id="KW-1185">Reference proteome</keyword>
<dbReference type="InterPro" id="IPR041581">
    <property type="entry name" value="Glyoxalase_6"/>
</dbReference>
<dbReference type="PANTHER" id="PTHR35908">
    <property type="entry name" value="HYPOTHETICAL FUSION PROTEIN"/>
    <property type="match status" value="1"/>
</dbReference>